<comment type="caution">
    <text evidence="1">The sequence shown here is derived from an EMBL/GenBank/DDBJ whole genome shotgun (WGS) entry which is preliminary data.</text>
</comment>
<keyword evidence="2" id="KW-1185">Reference proteome</keyword>
<organism evidence="1 2">
    <name type="scientific">Gigaspora rosea</name>
    <dbReference type="NCBI Taxonomy" id="44941"/>
    <lineage>
        <taxon>Eukaryota</taxon>
        <taxon>Fungi</taxon>
        <taxon>Fungi incertae sedis</taxon>
        <taxon>Mucoromycota</taxon>
        <taxon>Glomeromycotina</taxon>
        <taxon>Glomeromycetes</taxon>
        <taxon>Diversisporales</taxon>
        <taxon>Gigasporaceae</taxon>
        <taxon>Gigaspora</taxon>
    </lineage>
</organism>
<sequence>YHCAQLLDRQKKPKKHEYSTKYKDCLPMQRFNCKGWLTITIDTEKKQVIVELTHKYHAEYADVHVMDEIKEYIQN</sequence>
<dbReference type="Proteomes" id="UP000266673">
    <property type="component" value="Unassembled WGS sequence"/>
</dbReference>
<feature type="non-terminal residue" evidence="1">
    <location>
        <position position="75"/>
    </location>
</feature>
<gene>
    <name evidence="1" type="ORF">C2G38_1884647</name>
</gene>
<dbReference type="EMBL" id="QKWP01000544">
    <property type="protein sequence ID" value="RIB18358.1"/>
    <property type="molecule type" value="Genomic_DNA"/>
</dbReference>
<accession>A0A397V9J3</accession>
<protein>
    <submittedName>
        <fullName evidence="1">Uncharacterized protein</fullName>
    </submittedName>
</protein>
<proteinExistence type="predicted"/>
<dbReference type="OrthoDB" id="2437251at2759"/>
<dbReference type="AlphaFoldDB" id="A0A397V9J3"/>
<reference evidence="1 2" key="1">
    <citation type="submission" date="2018-06" db="EMBL/GenBank/DDBJ databases">
        <title>Comparative genomics reveals the genomic features of Rhizophagus irregularis, R. cerebriforme, R. diaphanum and Gigaspora rosea, and their symbiotic lifestyle signature.</title>
        <authorList>
            <person name="Morin E."/>
            <person name="San Clemente H."/>
            <person name="Chen E.C.H."/>
            <person name="De La Providencia I."/>
            <person name="Hainaut M."/>
            <person name="Kuo A."/>
            <person name="Kohler A."/>
            <person name="Murat C."/>
            <person name="Tang N."/>
            <person name="Roy S."/>
            <person name="Loubradou J."/>
            <person name="Henrissat B."/>
            <person name="Grigoriev I.V."/>
            <person name="Corradi N."/>
            <person name="Roux C."/>
            <person name="Martin F.M."/>
        </authorList>
    </citation>
    <scope>NUCLEOTIDE SEQUENCE [LARGE SCALE GENOMIC DNA]</scope>
    <source>
        <strain evidence="1 2">DAOM 194757</strain>
    </source>
</reference>
<evidence type="ECO:0000313" key="1">
    <source>
        <dbReference type="EMBL" id="RIB18358.1"/>
    </source>
</evidence>
<name>A0A397V9J3_9GLOM</name>
<evidence type="ECO:0000313" key="2">
    <source>
        <dbReference type="Proteomes" id="UP000266673"/>
    </source>
</evidence>
<feature type="non-terminal residue" evidence="1">
    <location>
        <position position="1"/>
    </location>
</feature>